<reference evidence="2" key="1">
    <citation type="submission" date="2020-03" db="EMBL/GenBank/DDBJ databases">
        <title>The deep terrestrial virosphere.</title>
        <authorList>
            <person name="Holmfeldt K."/>
            <person name="Nilsson E."/>
            <person name="Simone D."/>
            <person name="Lopez-Fernandez M."/>
            <person name="Wu X."/>
            <person name="de Brujin I."/>
            <person name="Lundin D."/>
            <person name="Andersson A."/>
            <person name="Bertilsson S."/>
            <person name="Dopson M."/>
        </authorList>
    </citation>
    <scope>NUCLEOTIDE SEQUENCE</scope>
    <source>
        <strain evidence="2">MM415B06883</strain>
    </source>
</reference>
<accession>A0A6M3LNX9</accession>
<name>A0A6M3LNX9_9ZZZZ</name>
<organism evidence="2">
    <name type="scientific">viral metagenome</name>
    <dbReference type="NCBI Taxonomy" id="1070528"/>
    <lineage>
        <taxon>unclassified sequences</taxon>
        <taxon>metagenomes</taxon>
        <taxon>organismal metagenomes</taxon>
    </lineage>
</organism>
<sequence length="64" mass="7126">MKAKLETTELPNPGVELESETEEEADMLFRLWADKGKLVEFTRLHTGIQLSIAPTVIVLNEGEG</sequence>
<dbReference type="EMBL" id="MT143453">
    <property type="protein sequence ID" value="QJA96996.1"/>
    <property type="molecule type" value="Genomic_DNA"/>
</dbReference>
<evidence type="ECO:0000256" key="1">
    <source>
        <dbReference type="SAM" id="MobiDB-lite"/>
    </source>
</evidence>
<protein>
    <submittedName>
        <fullName evidence="2">Uncharacterized protein</fullName>
    </submittedName>
</protein>
<proteinExistence type="predicted"/>
<gene>
    <name evidence="2" type="ORF">MM415B06883_0002</name>
</gene>
<dbReference type="AlphaFoldDB" id="A0A6M3LNX9"/>
<evidence type="ECO:0000313" key="2">
    <source>
        <dbReference type="EMBL" id="QJA96996.1"/>
    </source>
</evidence>
<feature type="region of interest" description="Disordered" evidence="1">
    <location>
        <begin position="1"/>
        <end position="21"/>
    </location>
</feature>